<evidence type="ECO:0000313" key="10">
    <source>
        <dbReference type="EMBL" id="RNA16184.1"/>
    </source>
</evidence>
<sequence length="310" mass="36492">MSFDSSELIESLSCENNYITRNHIMEYLNDSVEQLLELKNIDPKIDVLEFFTEYFKTVLEGNHILYRDFSFVSRTQYNRACFVQKFFELFCHLLTRDERVNSLEMHSLVMLICVNFPKNLVDKSFRILSRDDNQKICFKDFIYVFQFQFFYKEFIEEAKEIYENSANSDGDSIRDVKKISDKISILIEKSKFECPPVNLIIEILNEKSSKLDFFELLHELALNEKIIKHKGKLPCPNEMLDFEKNMPNNDKSTKEVKEQILGDRLNLSNFKPNGLRQKSLTNISNCMSKQSPVDQKKKRYSSDSSSDTDT</sequence>
<dbReference type="GO" id="GO:0034451">
    <property type="term" value="C:centriolar satellite"/>
    <property type="evidence" value="ECO:0007669"/>
    <property type="project" value="UniProtKB-SubCell"/>
</dbReference>
<dbReference type="OrthoDB" id="197906at2759"/>
<keyword evidence="5" id="KW-0206">Cytoskeleton</keyword>
<reference evidence="10 11" key="1">
    <citation type="journal article" date="2018" name="Sci. Rep.">
        <title>Genomic signatures of local adaptation to the degree of environmental predictability in rotifers.</title>
        <authorList>
            <person name="Franch-Gras L."/>
            <person name="Hahn C."/>
            <person name="Garcia-Roger E.M."/>
            <person name="Carmona M.J."/>
            <person name="Serra M."/>
            <person name="Gomez A."/>
        </authorList>
    </citation>
    <scope>NUCLEOTIDE SEQUENCE [LARGE SCALE GENOMIC DNA]</scope>
    <source>
        <strain evidence="10">HYR1</strain>
    </source>
</reference>
<evidence type="ECO:0000256" key="4">
    <source>
        <dbReference type="ARBA" id="ARBA00022701"/>
    </source>
</evidence>
<dbReference type="GO" id="GO:0005874">
    <property type="term" value="C:microtubule"/>
    <property type="evidence" value="ECO:0007669"/>
    <property type="project" value="UniProtKB-KW"/>
</dbReference>
<dbReference type="STRING" id="10195.A0A3M7QYI8"/>
<dbReference type="AlphaFoldDB" id="A0A3M7QYI8"/>
<keyword evidence="11" id="KW-1185">Reference proteome</keyword>
<evidence type="ECO:0000256" key="6">
    <source>
        <dbReference type="ARBA" id="ARBA00033750"/>
    </source>
</evidence>
<dbReference type="PANTHER" id="PTHR34252">
    <property type="entry name" value="UPF0705 PROTEIN C11ORF49"/>
    <property type="match status" value="1"/>
</dbReference>
<evidence type="ECO:0000256" key="9">
    <source>
        <dbReference type="SAM" id="MobiDB-lite"/>
    </source>
</evidence>
<comment type="function">
    <text evidence="8">Regulator of the tubulin polyglutamylase complex (TPGC) that controls cytoskeletal organization, nuclear shape, and cilium disassembly by balancing microtubule and actin assembly. Regulates the assembly and stability of the TPGC and thereby modulates polyglutamylation of the microtubule, which antagonizes MAP4 binding.</text>
</comment>
<proteinExistence type="inferred from homology"/>
<accession>A0A3M7QYI8</accession>
<feature type="compositionally biased region" description="Polar residues" evidence="9">
    <location>
        <begin position="281"/>
        <end position="293"/>
    </location>
</feature>
<dbReference type="SUPFAM" id="SSF47473">
    <property type="entry name" value="EF-hand"/>
    <property type="match status" value="1"/>
</dbReference>
<evidence type="ECO:0000256" key="7">
    <source>
        <dbReference type="ARBA" id="ARBA00033769"/>
    </source>
</evidence>
<feature type="region of interest" description="Disordered" evidence="9">
    <location>
        <begin position="281"/>
        <end position="310"/>
    </location>
</feature>
<organism evidence="10 11">
    <name type="scientific">Brachionus plicatilis</name>
    <name type="common">Marine rotifer</name>
    <name type="synonym">Brachionus muelleri</name>
    <dbReference type="NCBI Taxonomy" id="10195"/>
    <lineage>
        <taxon>Eukaryota</taxon>
        <taxon>Metazoa</taxon>
        <taxon>Spiralia</taxon>
        <taxon>Gnathifera</taxon>
        <taxon>Rotifera</taxon>
        <taxon>Eurotatoria</taxon>
        <taxon>Monogononta</taxon>
        <taxon>Pseudotrocha</taxon>
        <taxon>Ploima</taxon>
        <taxon>Brachionidae</taxon>
        <taxon>Brachionus</taxon>
    </lineage>
</organism>
<evidence type="ECO:0000256" key="1">
    <source>
        <dbReference type="ARBA" id="ARBA00004607"/>
    </source>
</evidence>
<evidence type="ECO:0000256" key="3">
    <source>
        <dbReference type="ARBA" id="ARBA00022553"/>
    </source>
</evidence>
<name>A0A3M7QYI8_BRAPC</name>
<dbReference type="CDD" id="cd22959">
    <property type="entry name" value="DD_C11orf49"/>
    <property type="match status" value="1"/>
</dbReference>
<protein>
    <recommendedName>
        <fullName evidence="7">Centriolar satellite-associated tubulin polyglutamylase complex regulator 1</fullName>
    </recommendedName>
</protein>
<evidence type="ECO:0000256" key="2">
    <source>
        <dbReference type="ARBA" id="ARBA00022490"/>
    </source>
</evidence>
<dbReference type="InterPro" id="IPR038968">
    <property type="entry name" value="CSTPP1"/>
</dbReference>
<dbReference type="InterPro" id="IPR011992">
    <property type="entry name" value="EF-hand-dom_pair"/>
</dbReference>
<evidence type="ECO:0000256" key="8">
    <source>
        <dbReference type="ARBA" id="ARBA00045673"/>
    </source>
</evidence>
<comment type="similarity">
    <text evidence="6">Belongs to the CSTPP1 family.</text>
</comment>
<keyword evidence="3" id="KW-0597">Phosphoprotein</keyword>
<keyword evidence="4" id="KW-0493">Microtubule</keyword>
<gene>
    <name evidence="10" type="ORF">BpHYR1_016335</name>
</gene>
<evidence type="ECO:0000256" key="5">
    <source>
        <dbReference type="ARBA" id="ARBA00023212"/>
    </source>
</evidence>
<comment type="subcellular location">
    <subcellularLocation>
        <location evidence="1">Cytoplasm</location>
        <location evidence="1">Cytoskeleton</location>
        <location evidence="1">Microtubule organizing center</location>
        <location evidence="1">Centrosome</location>
        <location evidence="1">Centriolar satellite</location>
    </subcellularLocation>
</comment>
<dbReference type="Proteomes" id="UP000276133">
    <property type="component" value="Unassembled WGS sequence"/>
</dbReference>
<evidence type="ECO:0000313" key="11">
    <source>
        <dbReference type="Proteomes" id="UP000276133"/>
    </source>
</evidence>
<dbReference type="PANTHER" id="PTHR34252:SF1">
    <property type="entry name" value="CENTRIOLAR SATELLITE-ASSOCIATED TUBULIN POLYGLUTAMYLASE COMPLEX REGULATOR 1"/>
    <property type="match status" value="1"/>
</dbReference>
<dbReference type="EMBL" id="REGN01004777">
    <property type="protein sequence ID" value="RNA16184.1"/>
    <property type="molecule type" value="Genomic_DNA"/>
</dbReference>
<keyword evidence="2" id="KW-0963">Cytoplasm</keyword>
<comment type="caution">
    <text evidence="10">The sequence shown here is derived from an EMBL/GenBank/DDBJ whole genome shotgun (WGS) entry which is preliminary data.</text>
</comment>